<keyword evidence="4" id="KW-1185">Reference proteome</keyword>
<dbReference type="Pfam" id="PF13391">
    <property type="entry name" value="HNH_2"/>
    <property type="match status" value="1"/>
</dbReference>
<dbReference type="Proteomes" id="UP001383192">
    <property type="component" value="Unassembled WGS sequence"/>
</dbReference>
<feature type="compositionally biased region" description="Basic and acidic residues" evidence="1">
    <location>
        <begin position="57"/>
        <end position="73"/>
    </location>
</feature>
<feature type="compositionally biased region" description="Basic residues" evidence="1">
    <location>
        <begin position="1"/>
        <end position="10"/>
    </location>
</feature>
<evidence type="ECO:0000313" key="4">
    <source>
        <dbReference type="Proteomes" id="UP001383192"/>
    </source>
</evidence>
<name>A0AAW0B261_9AGAR</name>
<sequence>MQRNLRKRQPKPAESPNLSQSDPNTSPLPPSDPGSTVDGTYNDEEERRGPLPKTPSKNRDPNKKSLTRAEQRRVVKASAYGKRCGVTGESFIGNSDNEFCHVAEKSTPIQLVHHLETKWALPHGTLNIDRSENILIMQANLHKAFDTAAFMFFPNHDVLARVEQYTDLPHPKLPFDTVFKFKPGHFWDYDFIPLTWNEHRSIFIKNINCSKKTNNEDKFDNAPGYTQFDPLDRDSEKRRIFRFHVNPFFMIYNAGLKISELEPGPFASLLIRDGRAKTVDRIYKKWTRDYLGPAPTTDKDEDEGGDEDSDEDDEGNNEDNGGEHRDEGIEDSEAASSNLSLGNDKGKAPQRGLALAGDDRDYGVLAPAGQVREDATSEFQEGGGSTIAGGPPASTFVGTDDSDSHASGSQWDDNIFAPSIASAPAGVPGPSFTLSGNIDKRLRGHPKAPKTNIQNTSPVPQAIRGLKRKQALAQSDAASEPQASTRGRPHRGAPKTFSLPPLDEPGQPSSQSAMPPPSIPSRRHSIRLRSSATQASASSSTIHNEGGPPQSVAASQSTTNAPAAKSTDDEDSRHSLSGPKRKKKKRNSSAEYKPGHS</sequence>
<feature type="region of interest" description="Disordered" evidence="1">
    <location>
        <begin position="290"/>
        <end position="597"/>
    </location>
</feature>
<feature type="compositionally biased region" description="Low complexity" evidence="1">
    <location>
        <begin position="528"/>
        <end position="541"/>
    </location>
</feature>
<dbReference type="EMBL" id="JAYKXP010000199">
    <property type="protein sequence ID" value="KAK7019769.1"/>
    <property type="molecule type" value="Genomic_DNA"/>
</dbReference>
<feature type="compositionally biased region" description="Polar residues" evidence="1">
    <location>
        <begin position="552"/>
        <end position="561"/>
    </location>
</feature>
<accession>A0AAW0B261</accession>
<feature type="compositionally biased region" description="Polar residues" evidence="1">
    <location>
        <begin position="16"/>
        <end position="25"/>
    </location>
</feature>
<dbReference type="InterPro" id="IPR003615">
    <property type="entry name" value="HNH_nuc"/>
</dbReference>
<comment type="caution">
    <text evidence="3">The sequence shown here is derived from an EMBL/GenBank/DDBJ whole genome shotgun (WGS) entry which is preliminary data.</text>
</comment>
<dbReference type="AlphaFoldDB" id="A0AAW0B261"/>
<evidence type="ECO:0000256" key="1">
    <source>
        <dbReference type="SAM" id="MobiDB-lite"/>
    </source>
</evidence>
<gene>
    <name evidence="3" type="ORF">VNI00_017935</name>
</gene>
<organism evidence="3 4">
    <name type="scientific">Paramarasmius palmivorus</name>
    <dbReference type="NCBI Taxonomy" id="297713"/>
    <lineage>
        <taxon>Eukaryota</taxon>
        <taxon>Fungi</taxon>
        <taxon>Dikarya</taxon>
        <taxon>Basidiomycota</taxon>
        <taxon>Agaricomycotina</taxon>
        <taxon>Agaricomycetes</taxon>
        <taxon>Agaricomycetidae</taxon>
        <taxon>Agaricales</taxon>
        <taxon>Marasmiineae</taxon>
        <taxon>Marasmiaceae</taxon>
        <taxon>Paramarasmius</taxon>
    </lineage>
</organism>
<feature type="domain" description="HNH nuclease" evidence="2">
    <location>
        <begin position="98"/>
        <end position="152"/>
    </location>
</feature>
<protein>
    <recommendedName>
        <fullName evidence="2">HNH nuclease domain-containing protein</fullName>
    </recommendedName>
</protein>
<proteinExistence type="predicted"/>
<evidence type="ECO:0000313" key="3">
    <source>
        <dbReference type="EMBL" id="KAK7019769.1"/>
    </source>
</evidence>
<feature type="region of interest" description="Disordered" evidence="1">
    <location>
        <begin position="1"/>
        <end position="74"/>
    </location>
</feature>
<feature type="compositionally biased region" description="Polar residues" evidence="1">
    <location>
        <begin position="472"/>
        <end position="485"/>
    </location>
</feature>
<feature type="compositionally biased region" description="Acidic residues" evidence="1">
    <location>
        <begin position="299"/>
        <end position="317"/>
    </location>
</feature>
<reference evidence="3 4" key="1">
    <citation type="submission" date="2024-01" db="EMBL/GenBank/DDBJ databases">
        <title>A draft genome for a cacao thread blight-causing isolate of Paramarasmius palmivorus.</title>
        <authorList>
            <person name="Baruah I.K."/>
            <person name="Bukari Y."/>
            <person name="Amoako-Attah I."/>
            <person name="Meinhardt L.W."/>
            <person name="Bailey B.A."/>
            <person name="Cohen S.P."/>
        </authorList>
    </citation>
    <scope>NUCLEOTIDE SEQUENCE [LARGE SCALE GENOMIC DNA]</scope>
    <source>
        <strain evidence="3 4">GH-12</strain>
    </source>
</reference>
<evidence type="ECO:0000259" key="2">
    <source>
        <dbReference type="Pfam" id="PF13391"/>
    </source>
</evidence>